<feature type="transmembrane region" description="Helical" evidence="2">
    <location>
        <begin position="260"/>
        <end position="282"/>
    </location>
</feature>
<keyword evidence="5" id="KW-1185">Reference proteome</keyword>
<sequence>MGLNRSKLMPAMTLLLAMTLCPGHVFSQPKETGKQTAPVAPAPTDNDLADKRDQLLALLRMSPTLTQVLTADPTLLADDAYINRVNPELARFLTQHPEITRNPEFYLFAEFPEQRGRHTEPLRRRGNNNNQMNLLELRRQYMMDIMQALIFAGAIGSLMWLIRILLENRRWSRVFRLQSEIHGKLIERFATADNLMQYMSTESGRRFLEAAPIPMGMERQRMSGGLGRVIASLQIGLVLSLLGLGLVLLRHSLSEFAAPLLVAGVVTMMPGLALLLSAAITWRVSSRLGLLSENQNDAQQDRT</sequence>
<feature type="region of interest" description="Disordered" evidence="1">
    <location>
        <begin position="28"/>
        <end position="47"/>
    </location>
</feature>
<keyword evidence="3" id="KW-0732">Signal</keyword>
<evidence type="ECO:0000256" key="1">
    <source>
        <dbReference type="SAM" id="MobiDB-lite"/>
    </source>
</evidence>
<feature type="signal peptide" evidence="3">
    <location>
        <begin position="1"/>
        <end position="27"/>
    </location>
</feature>
<reference evidence="4 5" key="1">
    <citation type="submission" date="2019-08" db="EMBL/GenBank/DDBJ databases">
        <title>Complete genome sequence of Terriglobus albidus strain ORNL.</title>
        <authorList>
            <person name="Podar M."/>
        </authorList>
    </citation>
    <scope>NUCLEOTIDE SEQUENCE [LARGE SCALE GENOMIC DNA]</scope>
    <source>
        <strain evidence="4 5">ORNL</strain>
    </source>
</reference>
<keyword evidence="2" id="KW-1133">Transmembrane helix</keyword>
<accession>A0A5B9E8L8</accession>
<evidence type="ECO:0000256" key="3">
    <source>
        <dbReference type="SAM" id="SignalP"/>
    </source>
</evidence>
<dbReference type="AlphaFoldDB" id="A0A5B9E8L8"/>
<dbReference type="OrthoDB" id="117631at2"/>
<gene>
    <name evidence="4" type="ORF">FTW19_02260</name>
</gene>
<dbReference type="Proteomes" id="UP000321820">
    <property type="component" value="Chromosome"/>
</dbReference>
<feature type="transmembrane region" description="Helical" evidence="2">
    <location>
        <begin position="145"/>
        <end position="166"/>
    </location>
</feature>
<keyword evidence="2" id="KW-0812">Transmembrane</keyword>
<evidence type="ECO:0008006" key="6">
    <source>
        <dbReference type="Google" id="ProtNLM"/>
    </source>
</evidence>
<evidence type="ECO:0000256" key="2">
    <source>
        <dbReference type="SAM" id="Phobius"/>
    </source>
</evidence>
<keyword evidence="2" id="KW-0472">Membrane</keyword>
<dbReference type="EMBL" id="CP042806">
    <property type="protein sequence ID" value="QEE26930.1"/>
    <property type="molecule type" value="Genomic_DNA"/>
</dbReference>
<dbReference type="RefSeq" id="WP_147646126.1">
    <property type="nucleotide sequence ID" value="NZ_CP042806.1"/>
</dbReference>
<dbReference type="KEGG" id="talb:FTW19_02260"/>
<name>A0A5B9E8L8_9BACT</name>
<organism evidence="4 5">
    <name type="scientific">Terriglobus albidus</name>
    <dbReference type="NCBI Taxonomy" id="1592106"/>
    <lineage>
        <taxon>Bacteria</taxon>
        <taxon>Pseudomonadati</taxon>
        <taxon>Acidobacteriota</taxon>
        <taxon>Terriglobia</taxon>
        <taxon>Terriglobales</taxon>
        <taxon>Acidobacteriaceae</taxon>
        <taxon>Terriglobus</taxon>
    </lineage>
</organism>
<feature type="transmembrane region" description="Helical" evidence="2">
    <location>
        <begin position="225"/>
        <end position="248"/>
    </location>
</feature>
<evidence type="ECO:0000313" key="4">
    <source>
        <dbReference type="EMBL" id="QEE26930.1"/>
    </source>
</evidence>
<proteinExistence type="predicted"/>
<protein>
    <recommendedName>
        <fullName evidence="6">DUF2721 domain-containing protein</fullName>
    </recommendedName>
</protein>
<feature type="chain" id="PRO_5023101139" description="DUF2721 domain-containing protein" evidence="3">
    <location>
        <begin position="28"/>
        <end position="303"/>
    </location>
</feature>
<evidence type="ECO:0000313" key="5">
    <source>
        <dbReference type="Proteomes" id="UP000321820"/>
    </source>
</evidence>